<dbReference type="VEuPathDB" id="TrichDB:TVAGG3_0548150"/>
<protein>
    <recommendedName>
        <fullName evidence="3">Ubiquitin-like domain-containing protein</fullName>
    </recommendedName>
</protein>
<dbReference type="InterPro" id="IPR029071">
    <property type="entry name" value="Ubiquitin-like_domsf"/>
</dbReference>
<dbReference type="OrthoDB" id="10643010at2759"/>
<reference evidence="1" key="2">
    <citation type="journal article" date="2007" name="Science">
        <title>Draft genome sequence of the sexually transmitted pathogen Trichomonas vaginalis.</title>
        <authorList>
            <person name="Carlton J.M."/>
            <person name="Hirt R.P."/>
            <person name="Silva J.C."/>
            <person name="Delcher A.L."/>
            <person name="Schatz M."/>
            <person name="Zhao Q."/>
            <person name="Wortman J.R."/>
            <person name="Bidwell S.L."/>
            <person name="Alsmark U.C.M."/>
            <person name="Besteiro S."/>
            <person name="Sicheritz-Ponten T."/>
            <person name="Noel C.J."/>
            <person name="Dacks J.B."/>
            <person name="Foster P.G."/>
            <person name="Simillion C."/>
            <person name="Van de Peer Y."/>
            <person name="Miranda-Saavedra D."/>
            <person name="Barton G.J."/>
            <person name="Westrop G.D."/>
            <person name="Mueller S."/>
            <person name="Dessi D."/>
            <person name="Fiori P.L."/>
            <person name="Ren Q."/>
            <person name="Paulsen I."/>
            <person name="Zhang H."/>
            <person name="Bastida-Corcuera F.D."/>
            <person name="Simoes-Barbosa A."/>
            <person name="Brown M.T."/>
            <person name="Hayes R.D."/>
            <person name="Mukherjee M."/>
            <person name="Okumura C.Y."/>
            <person name="Schneider R."/>
            <person name="Smith A.J."/>
            <person name="Vanacova S."/>
            <person name="Villalvazo M."/>
            <person name="Haas B.J."/>
            <person name="Pertea M."/>
            <person name="Feldblyum T.V."/>
            <person name="Utterback T.R."/>
            <person name="Shu C.L."/>
            <person name="Osoegawa K."/>
            <person name="de Jong P.J."/>
            <person name="Hrdy I."/>
            <person name="Horvathova L."/>
            <person name="Zubacova Z."/>
            <person name="Dolezal P."/>
            <person name="Malik S.B."/>
            <person name="Logsdon J.M. Jr."/>
            <person name="Henze K."/>
            <person name="Gupta A."/>
            <person name="Wang C.C."/>
            <person name="Dunne R.L."/>
            <person name="Upcroft J.A."/>
            <person name="Upcroft P."/>
            <person name="White O."/>
            <person name="Salzberg S.L."/>
            <person name="Tang P."/>
            <person name="Chiu C.-H."/>
            <person name="Lee Y.-S."/>
            <person name="Embley T.M."/>
            <person name="Coombs G.H."/>
            <person name="Mottram J.C."/>
            <person name="Tachezy J."/>
            <person name="Fraser-Liggett C.M."/>
            <person name="Johnson P.J."/>
        </authorList>
    </citation>
    <scope>NUCLEOTIDE SEQUENCE [LARGE SCALE GENOMIC DNA]</scope>
    <source>
        <strain evidence="1">G3</strain>
    </source>
</reference>
<dbReference type="SMR" id="A2EVV7"/>
<gene>
    <name evidence="1" type="ORF">TVAG_049620</name>
</gene>
<dbReference type="Proteomes" id="UP000001542">
    <property type="component" value="Unassembled WGS sequence"/>
</dbReference>
<evidence type="ECO:0000313" key="2">
    <source>
        <dbReference type="Proteomes" id="UP000001542"/>
    </source>
</evidence>
<dbReference type="KEGG" id="tva:4761019"/>
<dbReference type="InParanoid" id="A2EVV7"/>
<dbReference type="SUPFAM" id="SSF54236">
    <property type="entry name" value="Ubiquitin-like"/>
    <property type="match status" value="1"/>
</dbReference>
<name>A2EVV7_TRIV3</name>
<dbReference type="RefSeq" id="XP_001315401.1">
    <property type="nucleotide sequence ID" value="XM_001315366.1"/>
</dbReference>
<accession>A2EVV7</accession>
<keyword evidence="2" id="KW-1185">Reference proteome</keyword>
<evidence type="ECO:0000313" key="1">
    <source>
        <dbReference type="EMBL" id="EAY03178.1"/>
    </source>
</evidence>
<sequence length="233" mass="26689">MSKIIKVSVIVPHKDIVTIEISKDSTAEDAKKILIEQHHFEDGKYAFIYLGNFLSETNTFKHVPNGAKLVVFIKSLDKVQKEEEEARLKKESIINAENNIKEFIKISQLQQLYNNTEIWANLPEMGQVSQLLQNPANLYEFVCYDCDHTICPGIDPNDILSIMLTLLDYNIEEHLPPVSDFDIELESLNKVQQDIFNSVYSSCQQLEKPVVLAKLKEVDFNKEQALAELFGEK</sequence>
<dbReference type="EMBL" id="DS113512">
    <property type="protein sequence ID" value="EAY03178.1"/>
    <property type="molecule type" value="Genomic_DNA"/>
</dbReference>
<dbReference type="AlphaFoldDB" id="A2EVV7"/>
<reference evidence="1" key="1">
    <citation type="submission" date="2006-10" db="EMBL/GenBank/DDBJ databases">
        <authorList>
            <person name="Amadeo P."/>
            <person name="Zhao Q."/>
            <person name="Wortman J."/>
            <person name="Fraser-Liggett C."/>
            <person name="Carlton J."/>
        </authorList>
    </citation>
    <scope>NUCLEOTIDE SEQUENCE</scope>
    <source>
        <strain evidence="1">G3</strain>
    </source>
</reference>
<evidence type="ECO:0008006" key="3">
    <source>
        <dbReference type="Google" id="ProtNLM"/>
    </source>
</evidence>
<dbReference type="VEuPathDB" id="TrichDB:TVAG_049620"/>
<proteinExistence type="predicted"/>
<organism evidence="1 2">
    <name type="scientific">Trichomonas vaginalis (strain ATCC PRA-98 / G3)</name>
    <dbReference type="NCBI Taxonomy" id="412133"/>
    <lineage>
        <taxon>Eukaryota</taxon>
        <taxon>Metamonada</taxon>
        <taxon>Parabasalia</taxon>
        <taxon>Trichomonadida</taxon>
        <taxon>Trichomonadidae</taxon>
        <taxon>Trichomonas</taxon>
    </lineage>
</organism>